<gene>
    <name evidence="1" type="ORF">SAMN03080617_03802</name>
</gene>
<dbReference type="EMBL" id="FMXE01000037">
    <property type="protein sequence ID" value="SDA93874.1"/>
    <property type="molecule type" value="Genomic_DNA"/>
</dbReference>
<keyword evidence="2" id="KW-1185">Reference proteome</keyword>
<proteinExistence type="predicted"/>
<reference evidence="2" key="1">
    <citation type="submission" date="2016-10" db="EMBL/GenBank/DDBJ databases">
        <authorList>
            <person name="Varghese N."/>
            <person name="Submissions S."/>
        </authorList>
    </citation>
    <scope>NUCLEOTIDE SEQUENCE [LARGE SCALE GENOMIC DNA]</scope>
    <source>
        <strain evidence="2">DSM 22703</strain>
    </source>
</reference>
<dbReference type="RefSeq" id="WP_092733646.1">
    <property type="nucleotide sequence ID" value="NZ_FMXE01000037.1"/>
</dbReference>
<evidence type="ECO:0000313" key="2">
    <source>
        <dbReference type="Proteomes" id="UP000198756"/>
    </source>
</evidence>
<dbReference type="STRING" id="279824.SAMN03080617_03802"/>
<dbReference type="OrthoDB" id="9807855at2"/>
<protein>
    <recommendedName>
        <fullName evidence="3">DUF3820 family protein</fullName>
    </recommendedName>
</protein>
<name>A0A1G5ZGI2_9BACT</name>
<evidence type="ECO:0000313" key="1">
    <source>
        <dbReference type="EMBL" id="SDA93874.1"/>
    </source>
</evidence>
<dbReference type="InterPro" id="IPR024530">
    <property type="entry name" value="QSregVF_b"/>
</dbReference>
<dbReference type="Proteomes" id="UP000198756">
    <property type="component" value="Unassembled WGS sequence"/>
</dbReference>
<dbReference type="AlphaFoldDB" id="A0A1G5ZGI2"/>
<dbReference type="Pfam" id="PF12843">
    <property type="entry name" value="QSregVF_b"/>
    <property type="match status" value="1"/>
</dbReference>
<accession>A0A1G5ZGI2</accession>
<sequence length="74" mass="8656">MDKEILVDLVTKTMPFGKYKGRLLCDIPEDYLVWLHRKGFPEGKLGMWLSTLYEIRLNGLEGILAELKRRYGKV</sequence>
<organism evidence="1 2">
    <name type="scientific">Algoriphagus alkaliphilus</name>
    <dbReference type="NCBI Taxonomy" id="279824"/>
    <lineage>
        <taxon>Bacteria</taxon>
        <taxon>Pseudomonadati</taxon>
        <taxon>Bacteroidota</taxon>
        <taxon>Cytophagia</taxon>
        <taxon>Cytophagales</taxon>
        <taxon>Cyclobacteriaceae</taxon>
        <taxon>Algoriphagus</taxon>
    </lineage>
</organism>
<evidence type="ECO:0008006" key="3">
    <source>
        <dbReference type="Google" id="ProtNLM"/>
    </source>
</evidence>